<evidence type="ECO:0000259" key="4">
    <source>
        <dbReference type="Pfam" id="PF00933"/>
    </source>
</evidence>
<gene>
    <name evidence="7" type="ORF">POL72_44805</name>
</gene>
<dbReference type="Proteomes" id="UP001217485">
    <property type="component" value="Unassembled WGS sequence"/>
</dbReference>
<keyword evidence="8" id="KW-1185">Reference proteome</keyword>
<evidence type="ECO:0000313" key="7">
    <source>
        <dbReference type="EMBL" id="MDC0684921.1"/>
    </source>
</evidence>
<evidence type="ECO:0000259" key="5">
    <source>
        <dbReference type="Pfam" id="PF01915"/>
    </source>
</evidence>
<keyword evidence="3" id="KW-0732">Signal</keyword>
<dbReference type="Pfam" id="PF01915">
    <property type="entry name" value="Glyco_hydro_3_C"/>
    <property type="match status" value="1"/>
</dbReference>
<feature type="region of interest" description="Disordered" evidence="2">
    <location>
        <begin position="26"/>
        <end position="195"/>
    </location>
</feature>
<name>A0ABT5CIK6_9BACT</name>
<feature type="domain" description="Glycoside hydrolase family 3 C-terminal" evidence="5">
    <location>
        <begin position="595"/>
        <end position="808"/>
    </location>
</feature>
<keyword evidence="1" id="KW-0378">Hydrolase</keyword>
<dbReference type="InterPro" id="IPR017853">
    <property type="entry name" value="GH"/>
</dbReference>
<dbReference type="Gene3D" id="3.40.50.1700">
    <property type="entry name" value="Glycoside hydrolase family 3 C-terminal domain"/>
    <property type="match status" value="1"/>
</dbReference>
<feature type="signal peptide" evidence="3">
    <location>
        <begin position="1"/>
        <end position="24"/>
    </location>
</feature>
<dbReference type="InterPro" id="IPR051915">
    <property type="entry name" value="Cellulose_Degrad_GH3"/>
</dbReference>
<dbReference type="RefSeq" id="WP_272103048.1">
    <property type="nucleotide sequence ID" value="NZ_JAQNDK010000006.1"/>
</dbReference>
<feature type="chain" id="PRO_5045564271" evidence="3">
    <location>
        <begin position="25"/>
        <end position="1026"/>
    </location>
</feature>
<dbReference type="InterPro" id="IPR008979">
    <property type="entry name" value="Galactose-bd-like_sf"/>
</dbReference>
<evidence type="ECO:0000256" key="1">
    <source>
        <dbReference type="ARBA" id="ARBA00022801"/>
    </source>
</evidence>
<dbReference type="Pfam" id="PF00933">
    <property type="entry name" value="Glyco_hydro_3"/>
    <property type="match status" value="1"/>
</dbReference>
<dbReference type="Gene3D" id="3.20.20.300">
    <property type="entry name" value="Glycoside hydrolase, family 3, N-terminal domain"/>
    <property type="match status" value="1"/>
</dbReference>
<comment type="caution">
    <text evidence="7">The sequence shown here is derived from an EMBL/GenBank/DDBJ whole genome shotgun (WGS) entry which is preliminary data.</text>
</comment>
<feature type="compositionally biased region" description="Gly residues" evidence="2">
    <location>
        <begin position="36"/>
        <end position="190"/>
    </location>
</feature>
<dbReference type="Pfam" id="PF18559">
    <property type="entry name" value="Exop_C"/>
    <property type="match status" value="1"/>
</dbReference>
<dbReference type="PANTHER" id="PTHR30620:SF77">
    <property type="entry name" value="LYSOSOMAL BETA GLUCOSIDASE-LIKE"/>
    <property type="match status" value="1"/>
</dbReference>
<dbReference type="InterPro" id="IPR036962">
    <property type="entry name" value="Glyco_hydro_3_N_sf"/>
</dbReference>
<feature type="domain" description="ExoP galactose-binding-like" evidence="6">
    <location>
        <begin position="872"/>
        <end position="1013"/>
    </location>
</feature>
<evidence type="ECO:0000313" key="8">
    <source>
        <dbReference type="Proteomes" id="UP001217485"/>
    </source>
</evidence>
<dbReference type="InterPro" id="IPR041443">
    <property type="entry name" value="Exop_C"/>
</dbReference>
<dbReference type="SUPFAM" id="SSF51445">
    <property type="entry name" value="(Trans)glycosidases"/>
    <property type="match status" value="1"/>
</dbReference>
<organism evidence="7 8">
    <name type="scientific">Sorangium atrum</name>
    <dbReference type="NCBI Taxonomy" id="2995308"/>
    <lineage>
        <taxon>Bacteria</taxon>
        <taxon>Pseudomonadati</taxon>
        <taxon>Myxococcota</taxon>
        <taxon>Polyangia</taxon>
        <taxon>Polyangiales</taxon>
        <taxon>Polyangiaceae</taxon>
        <taxon>Sorangium</taxon>
    </lineage>
</organism>
<dbReference type="PRINTS" id="PR00133">
    <property type="entry name" value="GLHYDRLASE3"/>
</dbReference>
<evidence type="ECO:0000259" key="6">
    <source>
        <dbReference type="Pfam" id="PF18559"/>
    </source>
</evidence>
<reference evidence="7 8" key="1">
    <citation type="submission" date="2023-01" db="EMBL/GenBank/DDBJ databases">
        <title>Minimal conservation of predation-associated metabolite biosynthetic gene clusters underscores biosynthetic potential of Myxococcota including descriptions for ten novel species: Archangium lansinium sp. nov., Myxococcus landrumus sp. nov., Nannocystis bai.</title>
        <authorList>
            <person name="Ahearne A."/>
            <person name="Stevens C."/>
            <person name="Dowd S."/>
        </authorList>
    </citation>
    <scope>NUCLEOTIDE SEQUENCE [LARGE SCALE GENOMIC DNA]</scope>
    <source>
        <strain evidence="7 8">WIWO2</strain>
    </source>
</reference>
<feature type="domain" description="Glycoside hydrolase family 3 N-terminal" evidence="4">
    <location>
        <begin position="223"/>
        <end position="550"/>
    </location>
</feature>
<dbReference type="InterPro" id="IPR036881">
    <property type="entry name" value="Glyco_hydro_3_C_sf"/>
</dbReference>
<proteinExistence type="predicted"/>
<dbReference type="InterPro" id="IPR001764">
    <property type="entry name" value="Glyco_hydro_3_N"/>
</dbReference>
<evidence type="ECO:0000256" key="3">
    <source>
        <dbReference type="SAM" id="SignalP"/>
    </source>
</evidence>
<dbReference type="SUPFAM" id="SSF52279">
    <property type="entry name" value="Beta-D-glucan exohydrolase, C-terminal domain"/>
    <property type="match status" value="1"/>
</dbReference>
<sequence length="1026" mass="102741">MKHCNQYGRWLLVAALTIPVPACGDDSTDPPADATGSGGSGAGSTTGTAGGGGDGGSGAGSTTGTAGGGGDGGSGAGSTTGTAGGGGDGGSGAGSTTGTAGGGGEGGSGAGTTTGTGGSGGAGGSGAGTTTGTGGSGGAGGSGAGSTGTAGGGGAGGSGAGSTGTAGGGGEGGSGAGSTTGTAGGGGAGGESASVEWPTVTSEIALDPEIEDAIAELLAQMSVAQKVGQMVQPEILAITPDQVREYHIGSVLNGGGSWPGRSKHATVADWVDLADAYYAASIDTSGAPGEHLGIPVIWGVDAVHGHNNVIGATLFPQNIGLGAMNDPDLIEEIGAITAAEVAVTGLDWAFAPTLAVVRDDRWGRSYEGYSEDPEIVRSYAGRMIRGLQGRPADSADLFNGAHVVATAKHFMGDGGTEQGKDQGNTVCSEEALRDIHAQGYLSALAAGAQTVMASFSSWNGDKMHGNQYLLTDILKGQLGFTGFVVGDWNGHGQLPGCNNTRCAAAINAGVDMIMVPNDWMAFIENTIAQAESGEIPMARIDDAVTRILRVKMRAGLLGPRASKGAPSTRSVAGDAALLAAPEHRAVAREAVRKSLVLLKNKGDVLPLSKSMNVLVAGKTANNIQNQSGGWTLTWQGTGNTNADFPNAQSIYAGIEETITAAGLSGAATLSPDGTAAADTFDAAIVVIGETPYAEGQGDIGKFETLEHANLYPEDLAVIETIRAQAPSVPIVTVFVSGRPLHTNKELNRSDAFVAAWLPGSEGGGVADVLFGDHEFQGKLSFSWPSADCQTSINRGDGEEPLFAYGYGLVTTDADALGDDLPEVSTGHGCDAPDPGAAGTTSEPLEIFVDGEDRGDYVLRIGGPSNWGGIDVGMGATLPGGEVSVSTIDGEIQGSAKQVTWSATGQIYAQVSAGAPGVDLSPYYNSETSIVFRARVDAPPEGPLVTLSAHCVYPCLGDINIANTLTSIADGEWHEVSVPLKCLTDRGLDITNVNTPFLIYSESPMDVAIEDVRWEPFTAGPTPTCAF</sequence>
<accession>A0ABT5CIK6</accession>
<evidence type="ECO:0000256" key="2">
    <source>
        <dbReference type="SAM" id="MobiDB-lite"/>
    </source>
</evidence>
<protein>
    <submittedName>
        <fullName evidence="7">Exo 1,3/1,4-beta-D-glucan glucohydrolase</fullName>
    </submittedName>
</protein>
<dbReference type="SUPFAM" id="SSF49785">
    <property type="entry name" value="Galactose-binding domain-like"/>
    <property type="match status" value="1"/>
</dbReference>
<dbReference type="InterPro" id="IPR002772">
    <property type="entry name" value="Glyco_hydro_3_C"/>
</dbReference>
<dbReference type="EMBL" id="JAQNDK010000006">
    <property type="protein sequence ID" value="MDC0684921.1"/>
    <property type="molecule type" value="Genomic_DNA"/>
</dbReference>
<dbReference type="Gene3D" id="2.60.120.430">
    <property type="entry name" value="Galactose-binding lectin"/>
    <property type="match status" value="1"/>
</dbReference>
<dbReference type="PANTHER" id="PTHR30620">
    <property type="entry name" value="PERIPLASMIC BETA-GLUCOSIDASE-RELATED"/>
    <property type="match status" value="1"/>
</dbReference>